<sequence>MIRLFPKIRTKIKRVHKRLGPIFPILVTALVTALLTWGIGRLFDLFHLAPSIAINGIFSGKTLWVIDRPEVTFIAAFIFGALLGTWYFAYRPNRETVREYWEQIPTWGQATTLGLGGAILVVLCLLAARHYWPISDLTVLAAFLVSWPLATGSVILANRRIDDCPRSTSIKIGYMHARGLESRTMAIVVGALFAVASGFVTWALSTRFTESDSALPAVTVAVLLWMLVTVFVYNRYDAQTNEQSGLSITSVNRPDTRTAWELTIRNESNETIDLSLAKIRDTKFDLYQFGVDTDLGPGALCTFNAPEEFQLEPNDDSWELPLGYTLKQGSETPVILTRTGEIYALQRDKFDGTDIDSILSEGTDEDVTGTGQPTSSGGQSPGTNPSTQD</sequence>
<feature type="region of interest" description="Disordered" evidence="1">
    <location>
        <begin position="354"/>
        <end position="389"/>
    </location>
</feature>
<organism evidence="3 4">
    <name type="scientific">Haloferax larsenii</name>
    <dbReference type="NCBI Taxonomy" id="302484"/>
    <lineage>
        <taxon>Archaea</taxon>
        <taxon>Methanobacteriati</taxon>
        <taxon>Methanobacteriota</taxon>
        <taxon>Stenosarchaea group</taxon>
        <taxon>Halobacteria</taxon>
        <taxon>Halobacteriales</taxon>
        <taxon>Haloferacaceae</taxon>
        <taxon>Haloferax</taxon>
    </lineage>
</organism>
<evidence type="ECO:0000313" key="3">
    <source>
        <dbReference type="EMBL" id="SEL78639.1"/>
    </source>
</evidence>
<dbReference type="EMBL" id="FOAD01000008">
    <property type="protein sequence ID" value="SEL78639.1"/>
    <property type="molecule type" value="Genomic_DNA"/>
</dbReference>
<evidence type="ECO:0000313" key="4">
    <source>
        <dbReference type="Proteomes" id="UP000183894"/>
    </source>
</evidence>
<feature type="transmembrane region" description="Helical" evidence="2">
    <location>
        <begin position="21"/>
        <end position="40"/>
    </location>
</feature>
<dbReference type="OrthoDB" id="170367at2157"/>
<feature type="transmembrane region" description="Helical" evidence="2">
    <location>
        <begin position="138"/>
        <end position="157"/>
    </location>
</feature>
<dbReference type="AlphaFoldDB" id="A0A1H7T2A6"/>
<dbReference type="RefSeq" id="WP_074795664.1">
    <property type="nucleotide sequence ID" value="NZ_FOAD01000008.1"/>
</dbReference>
<gene>
    <name evidence="3" type="ORF">SAMN04488691_10831</name>
</gene>
<keyword evidence="2" id="KW-0812">Transmembrane</keyword>
<dbReference type="Proteomes" id="UP000183894">
    <property type="component" value="Unassembled WGS sequence"/>
</dbReference>
<feature type="transmembrane region" description="Helical" evidence="2">
    <location>
        <begin position="214"/>
        <end position="233"/>
    </location>
</feature>
<feature type="transmembrane region" description="Helical" evidence="2">
    <location>
        <begin position="110"/>
        <end position="132"/>
    </location>
</feature>
<keyword evidence="2" id="KW-0472">Membrane</keyword>
<keyword evidence="2" id="KW-1133">Transmembrane helix</keyword>
<reference evidence="3 4" key="1">
    <citation type="submission" date="2016-10" db="EMBL/GenBank/DDBJ databases">
        <authorList>
            <person name="de Groot N.N."/>
        </authorList>
    </citation>
    <scope>NUCLEOTIDE SEQUENCE [LARGE SCALE GENOMIC DNA]</scope>
    <source>
        <strain evidence="3 4">CDM_5</strain>
    </source>
</reference>
<protein>
    <submittedName>
        <fullName evidence="3">Uncharacterized protein</fullName>
    </submittedName>
</protein>
<feature type="compositionally biased region" description="Low complexity" evidence="1">
    <location>
        <begin position="368"/>
        <end position="389"/>
    </location>
</feature>
<evidence type="ECO:0000256" key="2">
    <source>
        <dbReference type="SAM" id="Phobius"/>
    </source>
</evidence>
<feature type="transmembrane region" description="Helical" evidence="2">
    <location>
        <begin position="184"/>
        <end position="202"/>
    </location>
</feature>
<proteinExistence type="predicted"/>
<accession>A0A1H7T2A6</accession>
<feature type="transmembrane region" description="Helical" evidence="2">
    <location>
        <begin position="71"/>
        <end position="89"/>
    </location>
</feature>
<name>A0A1H7T2A6_HALLR</name>
<evidence type="ECO:0000256" key="1">
    <source>
        <dbReference type="SAM" id="MobiDB-lite"/>
    </source>
</evidence>